<protein>
    <submittedName>
        <fullName evidence="2">Uncharacterized protein</fullName>
    </submittedName>
</protein>
<evidence type="ECO:0000313" key="2">
    <source>
        <dbReference type="EMBL" id="GHO51449.1"/>
    </source>
</evidence>
<organism evidence="2 3">
    <name type="scientific">Ktedonospora formicarum</name>
    <dbReference type="NCBI Taxonomy" id="2778364"/>
    <lineage>
        <taxon>Bacteria</taxon>
        <taxon>Bacillati</taxon>
        <taxon>Chloroflexota</taxon>
        <taxon>Ktedonobacteria</taxon>
        <taxon>Ktedonobacterales</taxon>
        <taxon>Ktedonobacteraceae</taxon>
        <taxon>Ktedonospora</taxon>
    </lineage>
</organism>
<sequence>MAKQSYKSGQIAPASAQMVLVGPRGGKTSHEITAVKGKRLPPTPQKGQSYQIADRTKNDAGKGK</sequence>
<dbReference type="RefSeq" id="WP_220200362.1">
    <property type="nucleotide sequence ID" value="NZ_BNJF01000012.1"/>
</dbReference>
<reference evidence="2" key="1">
    <citation type="submission" date="2020-10" db="EMBL/GenBank/DDBJ databases">
        <title>Taxonomic study of unclassified bacteria belonging to the class Ktedonobacteria.</title>
        <authorList>
            <person name="Yabe S."/>
            <person name="Wang C.M."/>
            <person name="Zheng Y."/>
            <person name="Sakai Y."/>
            <person name="Cavaletti L."/>
            <person name="Monciardini P."/>
            <person name="Donadio S."/>
        </authorList>
    </citation>
    <scope>NUCLEOTIDE SEQUENCE</scope>
    <source>
        <strain evidence="2">SOSP1-1</strain>
    </source>
</reference>
<feature type="region of interest" description="Disordered" evidence="1">
    <location>
        <begin position="1"/>
        <end position="64"/>
    </location>
</feature>
<dbReference type="AlphaFoldDB" id="A0A8J3I8I2"/>
<name>A0A8J3I8I2_9CHLR</name>
<evidence type="ECO:0000313" key="3">
    <source>
        <dbReference type="Proteomes" id="UP000612362"/>
    </source>
</evidence>
<accession>A0A8J3I8I2</accession>
<gene>
    <name evidence="2" type="ORF">KSX_96120</name>
</gene>
<dbReference type="EMBL" id="BNJF01000012">
    <property type="protein sequence ID" value="GHO51449.1"/>
    <property type="molecule type" value="Genomic_DNA"/>
</dbReference>
<dbReference type="Proteomes" id="UP000612362">
    <property type="component" value="Unassembled WGS sequence"/>
</dbReference>
<keyword evidence="3" id="KW-1185">Reference proteome</keyword>
<comment type="caution">
    <text evidence="2">The sequence shown here is derived from an EMBL/GenBank/DDBJ whole genome shotgun (WGS) entry which is preliminary data.</text>
</comment>
<feature type="compositionally biased region" description="Basic and acidic residues" evidence="1">
    <location>
        <begin position="54"/>
        <end position="64"/>
    </location>
</feature>
<proteinExistence type="predicted"/>
<evidence type="ECO:0000256" key="1">
    <source>
        <dbReference type="SAM" id="MobiDB-lite"/>
    </source>
</evidence>